<dbReference type="EMBL" id="ML979133">
    <property type="protein sequence ID" value="KAF1918621.1"/>
    <property type="molecule type" value="Genomic_DNA"/>
</dbReference>
<dbReference type="GO" id="GO:0005739">
    <property type="term" value="C:mitochondrion"/>
    <property type="evidence" value="ECO:0007669"/>
    <property type="project" value="TreeGrafter"/>
</dbReference>
<keyword evidence="3" id="KW-1185">Reference proteome</keyword>
<feature type="compositionally biased region" description="Pro residues" evidence="1">
    <location>
        <begin position="35"/>
        <end position="52"/>
    </location>
</feature>
<dbReference type="OrthoDB" id="5580261at2759"/>
<dbReference type="PANTHER" id="PTHR28002:SF1">
    <property type="entry name" value="MIOREX COMPLEX COMPONENT 11"/>
    <property type="match status" value="1"/>
</dbReference>
<feature type="compositionally biased region" description="Low complexity" evidence="1">
    <location>
        <begin position="18"/>
        <end position="34"/>
    </location>
</feature>
<evidence type="ECO:0000256" key="1">
    <source>
        <dbReference type="SAM" id="MobiDB-lite"/>
    </source>
</evidence>
<sequence length="217" mass="24093">MSRPRLFRALQRPQLPLPRPLRQLPLPRPLRQLPLPHPLRQPPTPLPYTSPPPASLTARINRRLPPFLHKHTRALAHAPVSHITAFLILHELTAILPLLGLAAYFHYTHWVPRWVAEGAWVVAGAERFGRYFRRKGWVSAGEAGEAEREVRGLVGVEEDGGEGGVRLVVEFATAWAVTKALVVPRVVLSVWATPGFARAVVGPVAAGVRRWVGRGKK</sequence>
<gene>
    <name evidence="2" type="ORF">BDU57DRAFT_554083</name>
</gene>
<evidence type="ECO:0000313" key="2">
    <source>
        <dbReference type="EMBL" id="KAF1918621.1"/>
    </source>
</evidence>
<dbReference type="InterPro" id="IPR018811">
    <property type="entry name" value="MRX11"/>
</dbReference>
<feature type="region of interest" description="Disordered" evidence="1">
    <location>
        <begin position="18"/>
        <end position="52"/>
    </location>
</feature>
<accession>A0A6A5QS69</accession>
<dbReference type="Pfam" id="PF10306">
    <property type="entry name" value="FLILHELTA"/>
    <property type="match status" value="1"/>
</dbReference>
<dbReference type="PANTHER" id="PTHR28002">
    <property type="entry name" value="MIOREX COMPLEX COMPONENT 11"/>
    <property type="match status" value="1"/>
</dbReference>
<dbReference type="AlphaFoldDB" id="A0A6A5QS69"/>
<dbReference type="Proteomes" id="UP000800096">
    <property type="component" value="Unassembled WGS sequence"/>
</dbReference>
<protein>
    <submittedName>
        <fullName evidence="2">Uncharacterized protein</fullName>
    </submittedName>
</protein>
<reference evidence="2" key="1">
    <citation type="journal article" date="2020" name="Stud. Mycol.">
        <title>101 Dothideomycetes genomes: a test case for predicting lifestyles and emergence of pathogens.</title>
        <authorList>
            <person name="Haridas S."/>
            <person name="Albert R."/>
            <person name="Binder M."/>
            <person name="Bloem J."/>
            <person name="Labutti K."/>
            <person name="Salamov A."/>
            <person name="Andreopoulos B."/>
            <person name="Baker S."/>
            <person name="Barry K."/>
            <person name="Bills G."/>
            <person name="Bluhm B."/>
            <person name="Cannon C."/>
            <person name="Castanera R."/>
            <person name="Culley D."/>
            <person name="Daum C."/>
            <person name="Ezra D."/>
            <person name="Gonzalez J."/>
            <person name="Henrissat B."/>
            <person name="Kuo A."/>
            <person name="Liang C."/>
            <person name="Lipzen A."/>
            <person name="Lutzoni F."/>
            <person name="Magnuson J."/>
            <person name="Mondo S."/>
            <person name="Nolan M."/>
            <person name="Ohm R."/>
            <person name="Pangilinan J."/>
            <person name="Park H.-J."/>
            <person name="Ramirez L."/>
            <person name="Alfaro M."/>
            <person name="Sun H."/>
            <person name="Tritt A."/>
            <person name="Yoshinaga Y."/>
            <person name="Zwiers L.-H."/>
            <person name="Turgeon B."/>
            <person name="Goodwin S."/>
            <person name="Spatafora J."/>
            <person name="Crous P."/>
            <person name="Grigoriev I."/>
        </authorList>
    </citation>
    <scope>NUCLEOTIDE SEQUENCE</scope>
    <source>
        <strain evidence="2">HMLAC05119</strain>
    </source>
</reference>
<organism evidence="2 3">
    <name type="scientific">Ampelomyces quisqualis</name>
    <name type="common">Powdery mildew agent</name>
    <dbReference type="NCBI Taxonomy" id="50730"/>
    <lineage>
        <taxon>Eukaryota</taxon>
        <taxon>Fungi</taxon>
        <taxon>Dikarya</taxon>
        <taxon>Ascomycota</taxon>
        <taxon>Pezizomycotina</taxon>
        <taxon>Dothideomycetes</taxon>
        <taxon>Pleosporomycetidae</taxon>
        <taxon>Pleosporales</taxon>
        <taxon>Pleosporineae</taxon>
        <taxon>Phaeosphaeriaceae</taxon>
        <taxon>Ampelomyces</taxon>
    </lineage>
</organism>
<name>A0A6A5QS69_AMPQU</name>
<evidence type="ECO:0000313" key="3">
    <source>
        <dbReference type="Proteomes" id="UP000800096"/>
    </source>
</evidence>
<proteinExistence type="predicted"/>